<feature type="non-terminal residue" evidence="2">
    <location>
        <position position="141"/>
    </location>
</feature>
<dbReference type="EMBL" id="LSSK01000243">
    <property type="protein sequence ID" value="OMH84161.1"/>
    <property type="molecule type" value="Genomic_DNA"/>
</dbReference>
<accession>A0A1R1PT78</accession>
<name>A0A1R1PT78_ZANCU</name>
<dbReference type="AlphaFoldDB" id="A0A1R1PT78"/>
<comment type="caution">
    <text evidence="2">The sequence shown here is derived from an EMBL/GenBank/DDBJ whole genome shotgun (WGS) entry which is preliminary data.</text>
</comment>
<feature type="compositionally biased region" description="Polar residues" evidence="1">
    <location>
        <begin position="129"/>
        <end position="141"/>
    </location>
</feature>
<dbReference type="Proteomes" id="UP000188320">
    <property type="component" value="Unassembled WGS sequence"/>
</dbReference>
<evidence type="ECO:0000256" key="1">
    <source>
        <dbReference type="SAM" id="MobiDB-lite"/>
    </source>
</evidence>
<protein>
    <submittedName>
        <fullName evidence="2">Uncharacterized protein</fullName>
    </submittedName>
</protein>
<evidence type="ECO:0000313" key="2">
    <source>
        <dbReference type="EMBL" id="OMH84161.1"/>
    </source>
</evidence>
<evidence type="ECO:0000313" key="3">
    <source>
        <dbReference type="Proteomes" id="UP000188320"/>
    </source>
</evidence>
<keyword evidence="3" id="KW-1185">Reference proteome</keyword>
<feature type="region of interest" description="Disordered" evidence="1">
    <location>
        <begin position="118"/>
        <end position="141"/>
    </location>
</feature>
<organism evidence="2 3">
    <name type="scientific">Zancudomyces culisetae</name>
    <name type="common">Gut fungus</name>
    <name type="synonym">Smittium culisetae</name>
    <dbReference type="NCBI Taxonomy" id="1213189"/>
    <lineage>
        <taxon>Eukaryota</taxon>
        <taxon>Fungi</taxon>
        <taxon>Fungi incertae sedis</taxon>
        <taxon>Zoopagomycota</taxon>
        <taxon>Kickxellomycotina</taxon>
        <taxon>Harpellomycetes</taxon>
        <taxon>Harpellales</taxon>
        <taxon>Legeriomycetaceae</taxon>
        <taxon>Zancudomyces</taxon>
    </lineage>
</organism>
<proteinExistence type="predicted"/>
<reference evidence="3" key="1">
    <citation type="submission" date="2017-01" db="EMBL/GenBank/DDBJ databases">
        <authorList>
            <person name="Wang Y."/>
            <person name="White M."/>
            <person name="Kvist S."/>
            <person name="Moncalvo J.-M."/>
        </authorList>
    </citation>
    <scope>NUCLEOTIDE SEQUENCE [LARGE SCALE GENOMIC DNA]</scope>
    <source>
        <strain evidence="3">COL-18-3</strain>
    </source>
</reference>
<gene>
    <name evidence="2" type="ORF">AX774_g2331</name>
</gene>
<sequence length="141" mass="15865">MDCVTGFIITSVGYVLIGLGQAISQLSARPENYFEKDGHHNKKSDYKLSSQAINIKQPGIDGFNRFSGHKAEEYQFGTSNMPTDDLQKRTSWNKYPNNFDEHSGITLHNNYPQVYTSEESQIAGKNEKSYNSYSGHTTNST</sequence>